<organism evidence="2 3">
    <name type="scientific">Amnibacterium endophyticum</name>
    <dbReference type="NCBI Taxonomy" id="2109337"/>
    <lineage>
        <taxon>Bacteria</taxon>
        <taxon>Bacillati</taxon>
        <taxon>Actinomycetota</taxon>
        <taxon>Actinomycetes</taxon>
        <taxon>Micrococcales</taxon>
        <taxon>Microbacteriaceae</taxon>
        <taxon>Amnibacterium</taxon>
    </lineage>
</organism>
<dbReference type="InterPro" id="IPR008136">
    <property type="entry name" value="CinA_C"/>
</dbReference>
<dbReference type="NCBIfam" id="TIGR00199">
    <property type="entry name" value="PncC_domain"/>
    <property type="match status" value="1"/>
</dbReference>
<dbReference type="RefSeq" id="WP_377933804.1">
    <property type="nucleotide sequence ID" value="NZ_JBHUEA010000010.1"/>
</dbReference>
<evidence type="ECO:0000313" key="2">
    <source>
        <dbReference type="EMBL" id="MFD1721511.1"/>
    </source>
</evidence>
<dbReference type="Proteomes" id="UP001597347">
    <property type="component" value="Unassembled WGS sequence"/>
</dbReference>
<evidence type="ECO:0000313" key="3">
    <source>
        <dbReference type="Proteomes" id="UP001597347"/>
    </source>
</evidence>
<dbReference type="EMBL" id="JBHUEA010000010">
    <property type="protein sequence ID" value="MFD1721511.1"/>
    <property type="molecule type" value="Genomic_DNA"/>
</dbReference>
<name>A0ABW4LH60_9MICO</name>
<accession>A0ABW4LH60</accession>
<dbReference type="SUPFAM" id="SSF142433">
    <property type="entry name" value="CinA-like"/>
    <property type="match status" value="1"/>
</dbReference>
<comment type="caution">
    <text evidence="2">The sequence shown here is derived from an EMBL/GenBank/DDBJ whole genome shotgun (WGS) entry which is preliminary data.</text>
</comment>
<dbReference type="Pfam" id="PF02464">
    <property type="entry name" value="CinA"/>
    <property type="match status" value="1"/>
</dbReference>
<dbReference type="Gene3D" id="3.90.950.20">
    <property type="entry name" value="CinA-like"/>
    <property type="match status" value="1"/>
</dbReference>
<protein>
    <submittedName>
        <fullName evidence="2">CinA family protein</fullName>
    </submittedName>
</protein>
<evidence type="ECO:0000259" key="1">
    <source>
        <dbReference type="Pfam" id="PF02464"/>
    </source>
</evidence>
<proteinExistence type="predicted"/>
<gene>
    <name evidence="2" type="ORF">ACFSBI_08110</name>
</gene>
<reference evidence="3" key="1">
    <citation type="journal article" date="2019" name="Int. J. Syst. Evol. Microbiol.">
        <title>The Global Catalogue of Microorganisms (GCM) 10K type strain sequencing project: providing services to taxonomists for standard genome sequencing and annotation.</title>
        <authorList>
            <consortium name="The Broad Institute Genomics Platform"/>
            <consortium name="The Broad Institute Genome Sequencing Center for Infectious Disease"/>
            <person name="Wu L."/>
            <person name="Ma J."/>
        </authorList>
    </citation>
    <scope>NUCLEOTIDE SEQUENCE [LARGE SCALE GENOMIC DNA]</scope>
    <source>
        <strain evidence="3">CGMCC 1.12471</strain>
    </source>
</reference>
<sequence>MTAEAVLALLAPRGQRLAVAESLTGGLLTDAFVRVPGASAVLLGGVVAYETALKSSLLGVDPELLAAEGPVHPEVARQMAAGVRTRLAVGGEPPAYGLATTGVAGPGPQDGRPAGTVHIGIATPEGLFALSARLGGDRAAVRAATVGLAVRGLLDALHAE</sequence>
<dbReference type="InterPro" id="IPR036653">
    <property type="entry name" value="CinA-like_C"/>
</dbReference>
<feature type="domain" description="CinA C-terminal" evidence="1">
    <location>
        <begin position="3"/>
        <end position="156"/>
    </location>
</feature>
<keyword evidence="3" id="KW-1185">Reference proteome</keyword>